<dbReference type="PANTHER" id="PTHR40446:SF2">
    <property type="entry name" value="N-ACETYLGLUCOSAMINE-1-PHOSPHODIESTER ALPHA-N-ACETYLGLUCOSAMINIDASE"/>
    <property type="match status" value="1"/>
</dbReference>
<evidence type="ECO:0000313" key="4">
    <source>
        <dbReference type="Proteomes" id="UP000239863"/>
    </source>
</evidence>
<dbReference type="EMBL" id="PTIS01000018">
    <property type="protein sequence ID" value="PPK45975.1"/>
    <property type="molecule type" value="Genomic_DNA"/>
</dbReference>
<dbReference type="Pfam" id="PF09992">
    <property type="entry name" value="NAGPA"/>
    <property type="match status" value="1"/>
</dbReference>
<keyword evidence="1" id="KW-0812">Transmembrane</keyword>
<sequence length="333" mass="36231">MNKNDKKIKKKMKSKFSWKLFTGFIAFEIIFTIATAPFIAYYGPFKNVTTTLVGSAMTTLSHQWIATSFLSQERIDSILGSHGTETVKQDLSISDIKISKKHDENIERQDIHVPGKFKGYMLIVHDPTRVKVGYTSKLYTEGQLTSEMARDKDAVAAINGGSFEDTNGGKKWTGTGANPKGLILADGKIIHNDLVEGEEREMVALTKEGKLLVGPYSVAQLKKLGATEAVSFGPALIVNGKKVDVEAWGNAPRTVIGQREDGAILMLVTEGRNITGLGATLEDIQEVMLTYGAVNATNLDGGSSSTMYYEDEVINTPSDSTGERTGASCMYVK</sequence>
<dbReference type="OrthoDB" id="9809781at2"/>
<accession>A0A2S6FVJ5</accession>
<dbReference type="PANTHER" id="PTHR40446">
    <property type="entry name" value="N-ACETYLGLUCOSAMINE-1-PHOSPHODIESTER ALPHA-N-ACETYLGLUCOSAMINIDASE"/>
    <property type="match status" value="1"/>
</dbReference>
<dbReference type="RefSeq" id="WP_104410554.1">
    <property type="nucleotide sequence ID" value="NZ_PTIS01000018.1"/>
</dbReference>
<dbReference type="InterPro" id="IPR018711">
    <property type="entry name" value="NAGPA"/>
</dbReference>
<dbReference type="STRING" id="37659.GCA_000703125_02139"/>
<feature type="domain" description="Phosphodiester glycosidase" evidence="2">
    <location>
        <begin position="153"/>
        <end position="332"/>
    </location>
</feature>
<feature type="transmembrane region" description="Helical" evidence="1">
    <location>
        <begin position="20"/>
        <end position="42"/>
    </location>
</feature>
<evidence type="ECO:0000313" key="3">
    <source>
        <dbReference type="EMBL" id="PPK45975.1"/>
    </source>
</evidence>
<dbReference type="AlphaFoldDB" id="A0A2S6FVJ5"/>
<evidence type="ECO:0000259" key="2">
    <source>
        <dbReference type="Pfam" id="PF09992"/>
    </source>
</evidence>
<keyword evidence="1" id="KW-1133">Transmembrane helix</keyword>
<dbReference type="Proteomes" id="UP000239863">
    <property type="component" value="Unassembled WGS sequence"/>
</dbReference>
<name>A0A2S6FVJ5_9CLOT</name>
<proteinExistence type="predicted"/>
<reference evidence="3 4" key="1">
    <citation type="submission" date="2018-02" db="EMBL/GenBank/DDBJ databases">
        <title>Genomic Encyclopedia of Archaeal and Bacterial Type Strains, Phase II (KMG-II): from individual species to whole genera.</title>
        <authorList>
            <person name="Goeker M."/>
        </authorList>
    </citation>
    <scope>NUCLEOTIDE SEQUENCE [LARGE SCALE GENOMIC DNA]</scope>
    <source>
        <strain evidence="3 4">DSM 15099</strain>
    </source>
</reference>
<protein>
    <submittedName>
        <fullName evidence="3">Exopolysaccharide biosynthesis protein</fullName>
    </submittedName>
</protein>
<keyword evidence="1" id="KW-0472">Membrane</keyword>
<comment type="caution">
    <text evidence="3">The sequence shown here is derived from an EMBL/GenBank/DDBJ whole genome shotgun (WGS) entry which is preliminary data.</text>
</comment>
<gene>
    <name evidence="3" type="ORF">BD821_11857</name>
</gene>
<evidence type="ECO:0000256" key="1">
    <source>
        <dbReference type="SAM" id="Phobius"/>
    </source>
</evidence>
<organism evidence="3 4">
    <name type="scientific">Clostridium algidicarnis DSM 15099</name>
    <dbReference type="NCBI Taxonomy" id="1121295"/>
    <lineage>
        <taxon>Bacteria</taxon>
        <taxon>Bacillati</taxon>
        <taxon>Bacillota</taxon>
        <taxon>Clostridia</taxon>
        <taxon>Eubacteriales</taxon>
        <taxon>Clostridiaceae</taxon>
        <taxon>Clostridium</taxon>
    </lineage>
</organism>